<evidence type="ECO:0000256" key="1">
    <source>
        <dbReference type="SAM" id="MobiDB-lite"/>
    </source>
</evidence>
<gene>
    <name evidence="2" type="ORF">SAMN04488108_0513</name>
</gene>
<dbReference type="AlphaFoldDB" id="A0A1M7Z5B8"/>
<reference evidence="3" key="1">
    <citation type="submission" date="2016-12" db="EMBL/GenBank/DDBJ databases">
        <authorList>
            <person name="Varghese N."/>
            <person name="Submissions S."/>
        </authorList>
    </citation>
    <scope>NUCLEOTIDE SEQUENCE [LARGE SCALE GENOMIC DNA]</scope>
    <source>
        <strain evidence="3">DSM 25035</strain>
    </source>
</reference>
<feature type="compositionally biased region" description="Polar residues" evidence="1">
    <location>
        <begin position="93"/>
        <end position="111"/>
    </location>
</feature>
<keyword evidence="3" id="KW-1185">Reference proteome</keyword>
<name>A0A1M7Z5B8_9BACT</name>
<protein>
    <submittedName>
        <fullName evidence="2">Uncharacterized protein</fullName>
    </submittedName>
</protein>
<dbReference type="STRING" id="1073327.SAMN04488108_0513"/>
<organism evidence="2 3">
    <name type="scientific">Algoriphagus zhangzhouensis</name>
    <dbReference type="NCBI Taxonomy" id="1073327"/>
    <lineage>
        <taxon>Bacteria</taxon>
        <taxon>Pseudomonadati</taxon>
        <taxon>Bacteroidota</taxon>
        <taxon>Cytophagia</taxon>
        <taxon>Cytophagales</taxon>
        <taxon>Cyclobacteriaceae</taxon>
        <taxon>Algoriphagus</taxon>
    </lineage>
</organism>
<evidence type="ECO:0000313" key="3">
    <source>
        <dbReference type="Proteomes" id="UP000184609"/>
    </source>
</evidence>
<evidence type="ECO:0000313" key="2">
    <source>
        <dbReference type="EMBL" id="SHO60012.1"/>
    </source>
</evidence>
<sequence length="216" mass="24544">MTETKDKFSNRILAIAALIGAFSPLVIKALDVMGRGEAEINQADKEEIFDNHEVAEEGGKEEDADGNEGRRPVLPLDARDFGVEAIAENQRVTETNSSNPAVTETNPNNPRATEAMMMKPTSYTLINEWFVLKEQRYLPFDDNNYRLYPSKIHMDTEKCDIYIKDSQGKRILSKTLNVGESVPFEQNSNKYKIKLLKLRSRTLVSDLAYFNIYKAE</sequence>
<dbReference type="EMBL" id="FRXN01000001">
    <property type="protein sequence ID" value="SHO60012.1"/>
    <property type="molecule type" value="Genomic_DNA"/>
</dbReference>
<dbReference type="Proteomes" id="UP000184609">
    <property type="component" value="Unassembled WGS sequence"/>
</dbReference>
<feature type="region of interest" description="Disordered" evidence="1">
    <location>
        <begin position="93"/>
        <end position="113"/>
    </location>
</feature>
<dbReference type="RefSeq" id="WP_073570173.1">
    <property type="nucleotide sequence ID" value="NZ_FRXN01000001.1"/>
</dbReference>
<accession>A0A1M7Z5B8</accession>
<proteinExistence type="predicted"/>